<dbReference type="STRING" id="56110.Oscil6304_0396"/>
<evidence type="ECO:0000313" key="2">
    <source>
        <dbReference type="Proteomes" id="UP000010367"/>
    </source>
</evidence>
<keyword evidence="2" id="KW-1185">Reference proteome</keyword>
<accession>K9TDD8</accession>
<dbReference type="EMBL" id="CP003607">
    <property type="protein sequence ID" value="AFY80146.1"/>
    <property type="molecule type" value="Genomic_DNA"/>
</dbReference>
<gene>
    <name evidence="1" type="ORF">Oscil6304_0396</name>
</gene>
<protein>
    <submittedName>
        <fullName evidence="1">Uncharacterized protein</fullName>
    </submittedName>
</protein>
<reference evidence="1 2" key="1">
    <citation type="submission" date="2012-06" db="EMBL/GenBank/DDBJ databases">
        <title>Finished chromosome of genome of Oscillatoria acuminata PCC 6304.</title>
        <authorList>
            <consortium name="US DOE Joint Genome Institute"/>
            <person name="Gugger M."/>
            <person name="Coursin T."/>
            <person name="Rippka R."/>
            <person name="Tandeau De Marsac N."/>
            <person name="Huntemann M."/>
            <person name="Wei C.-L."/>
            <person name="Han J."/>
            <person name="Detter J.C."/>
            <person name="Han C."/>
            <person name="Tapia R."/>
            <person name="Davenport K."/>
            <person name="Daligault H."/>
            <person name="Erkkila T."/>
            <person name="Gu W."/>
            <person name="Munk A.C.C."/>
            <person name="Teshima H."/>
            <person name="Xu Y."/>
            <person name="Chain P."/>
            <person name="Chen A."/>
            <person name="Krypides N."/>
            <person name="Mavromatis K."/>
            <person name="Markowitz V."/>
            <person name="Szeto E."/>
            <person name="Ivanova N."/>
            <person name="Mikhailova N."/>
            <person name="Ovchinnikova G."/>
            <person name="Pagani I."/>
            <person name="Pati A."/>
            <person name="Goodwin L."/>
            <person name="Peters L."/>
            <person name="Pitluck S."/>
            <person name="Woyke T."/>
            <person name="Kerfeld C."/>
        </authorList>
    </citation>
    <scope>NUCLEOTIDE SEQUENCE [LARGE SCALE GENOMIC DNA]</scope>
    <source>
        <strain evidence="1 2">PCC 6304</strain>
    </source>
</reference>
<dbReference type="KEGG" id="oac:Oscil6304_0396"/>
<dbReference type="AlphaFoldDB" id="K9TDD8"/>
<dbReference type="InParanoid" id="K9TDD8"/>
<proteinExistence type="predicted"/>
<dbReference type="Proteomes" id="UP000010367">
    <property type="component" value="Chromosome"/>
</dbReference>
<dbReference type="HOGENOM" id="CLU_3064167_0_0_3"/>
<name>K9TDD8_9CYAN</name>
<sequence length="53" mass="6108">MANPKTSDALNQNDYYSALTRSEFFPKPAKVSVCESTYSIHSLQITHYQRVIR</sequence>
<organism evidence="1 2">
    <name type="scientific">Oscillatoria acuminata PCC 6304</name>
    <dbReference type="NCBI Taxonomy" id="56110"/>
    <lineage>
        <taxon>Bacteria</taxon>
        <taxon>Bacillati</taxon>
        <taxon>Cyanobacteriota</taxon>
        <taxon>Cyanophyceae</taxon>
        <taxon>Oscillatoriophycideae</taxon>
        <taxon>Oscillatoriales</taxon>
        <taxon>Oscillatoriaceae</taxon>
        <taxon>Oscillatoria</taxon>
    </lineage>
</organism>
<evidence type="ECO:0000313" key="1">
    <source>
        <dbReference type="EMBL" id="AFY80146.1"/>
    </source>
</evidence>
<dbReference type="RefSeq" id="WP_015146796.1">
    <property type="nucleotide sequence ID" value="NC_019693.1"/>
</dbReference>